<evidence type="ECO:0000259" key="5">
    <source>
        <dbReference type="PROSITE" id="PS01124"/>
    </source>
</evidence>
<keyword evidence="1" id="KW-0805">Transcription regulation</keyword>
<evidence type="ECO:0000256" key="3">
    <source>
        <dbReference type="ARBA" id="ARBA00023163"/>
    </source>
</evidence>
<dbReference type="SMART" id="SM00342">
    <property type="entry name" value="HTH_ARAC"/>
    <property type="match status" value="1"/>
</dbReference>
<dbReference type="PRINTS" id="PR00032">
    <property type="entry name" value="HTHARAC"/>
</dbReference>
<feature type="domain" description="HTH araC/xylS-type" evidence="5">
    <location>
        <begin position="194"/>
        <end position="292"/>
    </location>
</feature>
<protein>
    <submittedName>
        <fullName evidence="6">AraC family transcriptional activator of mtrCDE</fullName>
    </submittedName>
</protein>
<dbReference type="InterPro" id="IPR009057">
    <property type="entry name" value="Homeodomain-like_sf"/>
</dbReference>
<feature type="region of interest" description="Disordered" evidence="4">
    <location>
        <begin position="289"/>
        <end position="321"/>
    </location>
</feature>
<dbReference type="InterPro" id="IPR050204">
    <property type="entry name" value="AraC_XylS_family_regulators"/>
</dbReference>
<evidence type="ECO:0000256" key="4">
    <source>
        <dbReference type="SAM" id="MobiDB-lite"/>
    </source>
</evidence>
<dbReference type="Proteomes" id="UP001237737">
    <property type="component" value="Unassembled WGS sequence"/>
</dbReference>
<keyword evidence="2" id="KW-0238">DNA-binding</keyword>
<evidence type="ECO:0000313" key="7">
    <source>
        <dbReference type="Proteomes" id="UP001237737"/>
    </source>
</evidence>
<reference evidence="6 7" key="1">
    <citation type="submission" date="2023-07" db="EMBL/GenBank/DDBJ databases">
        <title>Sorghum-associated microbial communities from plants grown in Nebraska, USA.</title>
        <authorList>
            <person name="Schachtman D."/>
        </authorList>
    </citation>
    <scope>NUCLEOTIDE SEQUENCE [LARGE SCALE GENOMIC DNA]</scope>
    <source>
        <strain evidence="6 7">CC60</strain>
    </source>
</reference>
<evidence type="ECO:0000313" key="6">
    <source>
        <dbReference type="EMBL" id="MDQ0009083.1"/>
    </source>
</evidence>
<comment type="caution">
    <text evidence="6">The sequence shown here is derived from an EMBL/GenBank/DDBJ whole genome shotgun (WGS) entry which is preliminary data.</text>
</comment>
<dbReference type="InterPro" id="IPR032783">
    <property type="entry name" value="AraC_lig"/>
</dbReference>
<evidence type="ECO:0000256" key="1">
    <source>
        <dbReference type="ARBA" id="ARBA00023015"/>
    </source>
</evidence>
<organism evidence="6 7">
    <name type="scientific">Luteibacter jiangsuensis</name>
    <dbReference type="NCBI Taxonomy" id="637577"/>
    <lineage>
        <taxon>Bacteria</taxon>
        <taxon>Pseudomonadati</taxon>
        <taxon>Pseudomonadota</taxon>
        <taxon>Gammaproteobacteria</taxon>
        <taxon>Lysobacterales</taxon>
        <taxon>Rhodanobacteraceae</taxon>
        <taxon>Luteibacter</taxon>
    </lineage>
</organism>
<sequence length="321" mass="34584">MSFVALTECLVSEGFCLEMGGVDAPGIHYNIQGSGKLVIKGCAPVELKPHTLVIVPSNAPFRIEADGFHRGLQNRRTVDGLLVAVSKDSVNYIVAGDGDPEVILICGFFDACYGSAVDLFSTLTTPIVEQFSEADRLDTTLKNAIAELVTQEVGSGAMSSALLKLVIVHILRRSLYSNNTWVERFSLLRDPQIARAFAEMASNPGAPHTVNSLAQSAYLGRSAFMARFTEIVGQPPMNVLRDLRMRQAAEQLQTGQVPIEQVVRNTGYESRSSFARAFRKAFGMDPSEYRAASAKPKGAPTGAMPDHVTACRPTASGSSRG</sequence>
<keyword evidence="7" id="KW-1185">Reference proteome</keyword>
<gene>
    <name evidence="6" type="ORF">J2T07_001260</name>
</gene>
<dbReference type="Pfam" id="PF12852">
    <property type="entry name" value="Cupin_6"/>
    <property type="match status" value="1"/>
</dbReference>
<dbReference type="EMBL" id="JAUSSK010000002">
    <property type="protein sequence ID" value="MDQ0009083.1"/>
    <property type="molecule type" value="Genomic_DNA"/>
</dbReference>
<evidence type="ECO:0000256" key="2">
    <source>
        <dbReference type="ARBA" id="ARBA00023125"/>
    </source>
</evidence>
<dbReference type="InterPro" id="IPR018060">
    <property type="entry name" value="HTH_AraC"/>
</dbReference>
<dbReference type="Pfam" id="PF12833">
    <property type="entry name" value="HTH_18"/>
    <property type="match status" value="1"/>
</dbReference>
<proteinExistence type="predicted"/>
<accession>A0ABT9SXP3</accession>
<dbReference type="Gene3D" id="1.10.10.60">
    <property type="entry name" value="Homeodomain-like"/>
    <property type="match status" value="1"/>
</dbReference>
<dbReference type="SUPFAM" id="SSF46689">
    <property type="entry name" value="Homeodomain-like"/>
    <property type="match status" value="1"/>
</dbReference>
<dbReference type="PANTHER" id="PTHR46796:SF13">
    <property type="entry name" value="HTH-TYPE TRANSCRIPTIONAL ACTIVATOR RHAS"/>
    <property type="match status" value="1"/>
</dbReference>
<dbReference type="InterPro" id="IPR020449">
    <property type="entry name" value="Tscrpt_reg_AraC-type_HTH"/>
</dbReference>
<dbReference type="PANTHER" id="PTHR46796">
    <property type="entry name" value="HTH-TYPE TRANSCRIPTIONAL ACTIVATOR RHAS-RELATED"/>
    <property type="match status" value="1"/>
</dbReference>
<dbReference type="PROSITE" id="PS01124">
    <property type="entry name" value="HTH_ARAC_FAMILY_2"/>
    <property type="match status" value="1"/>
</dbReference>
<keyword evidence="3" id="KW-0804">Transcription</keyword>
<name>A0ABT9SXP3_9GAMM</name>